<keyword evidence="9" id="KW-1185">Reference proteome</keyword>
<name>A0ABT5XH69_9EURY</name>
<evidence type="ECO:0000256" key="4">
    <source>
        <dbReference type="ARBA" id="ARBA00023141"/>
    </source>
</evidence>
<keyword evidence="3 5" id="KW-0520">NAD</keyword>
<comment type="catalytic activity">
    <reaction evidence="5">
        <text>2-amino-2,3,7-trideoxy-D-lyxo-hept-6-ulosonate + NAD(+) + H2O = 3-dehydroquinate + NH4(+) + NADH + H(+)</text>
        <dbReference type="Rhea" id="RHEA:25956"/>
        <dbReference type="ChEBI" id="CHEBI:15377"/>
        <dbReference type="ChEBI" id="CHEBI:15378"/>
        <dbReference type="ChEBI" id="CHEBI:28938"/>
        <dbReference type="ChEBI" id="CHEBI:32364"/>
        <dbReference type="ChEBI" id="CHEBI:57540"/>
        <dbReference type="ChEBI" id="CHEBI:57945"/>
        <dbReference type="ChEBI" id="CHEBI:58859"/>
        <dbReference type="EC" id="1.4.1.24"/>
    </reaction>
</comment>
<evidence type="ECO:0000256" key="2">
    <source>
        <dbReference type="ARBA" id="ARBA00023002"/>
    </source>
</evidence>
<evidence type="ECO:0000256" key="3">
    <source>
        <dbReference type="ARBA" id="ARBA00023027"/>
    </source>
</evidence>
<keyword evidence="2 5" id="KW-0560">Oxidoreductase</keyword>
<comment type="caution">
    <text evidence="8">The sequence shown here is derived from an EMBL/GenBank/DDBJ whole genome shotgun (WGS) entry which is preliminary data.</text>
</comment>
<comment type="function">
    <text evidence="5">Catalyzes the oxidative deamination and cyclization of 2-amino-3,7-dideoxy-D-threo-hept-6-ulosonic acid (ADH) to yield 3-dehydroquinate (DHQ), which is fed into the canonical shikimic pathway of aromatic amino acid biosynthesis.</text>
</comment>
<protein>
    <recommendedName>
        <fullName evidence="5">3-dehydroquinate synthase</fullName>
        <shortName evidence="5">DHQ synthase</shortName>
        <ecNumber evidence="5">1.4.1.24</ecNumber>
    </recommendedName>
    <alternativeName>
        <fullName evidence="5">3-dehydroquinate synthase II</fullName>
    </alternativeName>
</protein>
<sequence length="407" mass="44108">MNRRFITFLLGIGMEGIGRSPKEISNHSPPPVTMKEKWLMAVGGSWDEIKPRITTALESGFDCVVVRQEDVERVRRLGDIKVASFGNERGEEDILIIGRGGEGNGSAPLPEDFGASLDISLARAAEGTVAGYVEIRGKRYEEFAVELGKNVDYLVVVGKDWKVIPLENMIAGLQGEEVRIISGVKTAEEAEVDLATLEKGADGVLLDTSDLSEIKKVQKAVEKAGMARLDLVPAEITLVRPVGMGDRVCVDTCTMMRPGEGMLVGSQSKAAFLVHSESEESSYVAARPFRVNAGAVHAYVKVGEKTRYLSELKAGDEVTIVDDEGMTATAVVGRVKIEKRPLMLIEAEVDGMKISTILQNAETIKLVGEDGAAKSVTDLRAGDRVLVHVEGKARHFGMEIEESILER</sequence>
<reference evidence="8 9" key="1">
    <citation type="submission" date="2023-03" db="EMBL/GenBank/DDBJ databases">
        <title>Whole genome sequencing of Methanotrichaceae archaeon M04Ac.</title>
        <authorList>
            <person name="Khomyakova M.A."/>
            <person name="Merkel A.Y."/>
            <person name="Slobodkin A.I."/>
        </authorList>
    </citation>
    <scope>NUCLEOTIDE SEQUENCE [LARGE SCALE GENOMIC DNA]</scope>
    <source>
        <strain evidence="8 9">M04Ac</strain>
    </source>
</reference>
<dbReference type="InterPro" id="IPR002812">
    <property type="entry name" value="DHQS"/>
</dbReference>
<evidence type="ECO:0000313" key="8">
    <source>
        <dbReference type="EMBL" id="MDF0594063.1"/>
    </source>
</evidence>
<dbReference type="Pfam" id="PF26558">
    <property type="entry name" value="DHQS_2nd"/>
    <property type="match status" value="1"/>
</dbReference>
<dbReference type="EMBL" id="JARFPL010000042">
    <property type="protein sequence ID" value="MDF0594063.1"/>
    <property type="molecule type" value="Genomic_DNA"/>
</dbReference>
<organism evidence="8 9">
    <name type="scientific">Candidatus Methanocrinis alkalitolerans</name>
    <dbReference type="NCBI Taxonomy" id="3033395"/>
    <lineage>
        <taxon>Archaea</taxon>
        <taxon>Methanobacteriati</taxon>
        <taxon>Methanobacteriota</taxon>
        <taxon>Stenosarchaea group</taxon>
        <taxon>Methanomicrobia</taxon>
        <taxon>Methanotrichales</taxon>
        <taxon>Methanotrichaceae</taxon>
        <taxon>Methanocrinis</taxon>
    </lineage>
</organism>
<evidence type="ECO:0000256" key="5">
    <source>
        <dbReference type="HAMAP-Rule" id="MF_01244"/>
    </source>
</evidence>
<dbReference type="NCBIfam" id="NF002626">
    <property type="entry name" value="PRK02290.1-4"/>
    <property type="match status" value="1"/>
</dbReference>
<evidence type="ECO:0000259" key="6">
    <source>
        <dbReference type="Pfam" id="PF01959"/>
    </source>
</evidence>
<evidence type="ECO:0000313" key="9">
    <source>
        <dbReference type="Proteomes" id="UP001215956"/>
    </source>
</evidence>
<accession>A0ABT5XH69</accession>
<feature type="domain" description="3-dehydroquinate synthase C-terminal" evidence="7">
    <location>
        <begin position="234"/>
        <end position="407"/>
    </location>
</feature>
<evidence type="ECO:0000259" key="7">
    <source>
        <dbReference type="Pfam" id="PF26558"/>
    </source>
</evidence>
<comment type="similarity">
    <text evidence="5">Belongs to the archaeal-type DHQ synthase family.</text>
</comment>
<proteinExistence type="inferred from homology"/>
<dbReference type="Proteomes" id="UP001215956">
    <property type="component" value="Unassembled WGS sequence"/>
</dbReference>
<keyword evidence="4 5" id="KW-0057">Aromatic amino acid biosynthesis</keyword>
<evidence type="ECO:0000256" key="1">
    <source>
        <dbReference type="ARBA" id="ARBA00022605"/>
    </source>
</evidence>
<feature type="domain" description="3-dehydroquinate synthase N-terminal" evidence="6">
    <location>
        <begin position="34"/>
        <end position="220"/>
    </location>
</feature>
<dbReference type="PANTHER" id="PTHR33563:SF1">
    <property type="entry name" value="3-DEHYDROQUINATE SYNTHASE"/>
    <property type="match status" value="1"/>
</dbReference>
<dbReference type="InterPro" id="IPR056179">
    <property type="entry name" value="DHQS_C"/>
</dbReference>
<dbReference type="InterPro" id="IPR030960">
    <property type="entry name" value="DHQS/DOIS_N"/>
</dbReference>
<keyword evidence="1 5" id="KW-0028">Amino-acid biosynthesis</keyword>
<gene>
    <name evidence="5" type="primary">aroB'</name>
    <name evidence="8" type="ORF">P0O24_10775</name>
</gene>
<dbReference type="HAMAP" id="MF_01244">
    <property type="entry name" value="Arch_DHQ_synthase"/>
    <property type="match status" value="1"/>
</dbReference>
<dbReference type="Pfam" id="PF01959">
    <property type="entry name" value="DHQS"/>
    <property type="match status" value="1"/>
</dbReference>
<dbReference type="PANTHER" id="PTHR33563">
    <property type="match status" value="1"/>
</dbReference>
<dbReference type="GO" id="GO:0102042">
    <property type="term" value="F:dehydroquinate synthase activity"/>
    <property type="evidence" value="ECO:0007669"/>
    <property type="project" value="UniProtKB-EC"/>
</dbReference>
<dbReference type="PIRSF" id="PIRSF006655">
    <property type="entry name" value="DHQ_synth"/>
    <property type="match status" value="1"/>
</dbReference>
<dbReference type="EC" id="1.4.1.24" evidence="5"/>